<dbReference type="HOGENOM" id="CLU_2012910_0_0_10"/>
<reference evidence="1 2" key="1">
    <citation type="journal article" date="2014" name="Proc. Natl. Acad. Sci. U.S.A.">
        <title>Functional characterization of flavobacteria rhodopsins reveals a unique class of light-driven chloride pump in bacteria.</title>
        <authorList>
            <person name="Yoshizawa S."/>
            <person name="Kumagai Y."/>
            <person name="Kim H."/>
            <person name="Ogura Y."/>
            <person name="Hayashi T."/>
            <person name="Iwasaki W."/>
            <person name="DeLong E.F."/>
            <person name="Kogure K."/>
        </authorList>
    </citation>
    <scope>NUCLEOTIDE SEQUENCE [LARGE SCALE GENOMIC DNA]</scope>
    <source>
        <strain evidence="1 2">S1-08</strain>
    </source>
</reference>
<organism evidence="1 2">
    <name type="scientific">Nonlabens marinus S1-08</name>
    <dbReference type="NCBI Taxonomy" id="1454201"/>
    <lineage>
        <taxon>Bacteria</taxon>
        <taxon>Pseudomonadati</taxon>
        <taxon>Bacteroidota</taxon>
        <taxon>Flavobacteriia</taxon>
        <taxon>Flavobacteriales</taxon>
        <taxon>Flavobacteriaceae</taxon>
        <taxon>Nonlabens</taxon>
    </lineage>
</organism>
<dbReference type="Proteomes" id="UP000031760">
    <property type="component" value="Chromosome"/>
</dbReference>
<dbReference type="EMBL" id="AP014548">
    <property type="protein sequence ID" value="BAO54161.1"/>
    <property type="molecule type" value="Genomic_DNA"/>
</dbReference>
<dbReference type="STRING" id="1454201.NMS_0152"/>
<protein>
    <submittedName>
        <fullName evidence="1">Uncharacterized protein</fullName>
    </submittedName>
</protein>
<proteinExistence type="predicted"/>
<accession>W8VZ90</accession>
<dbReference type="KEGG" id="nmf:NMS_0152"/>
<name>W8VZ90_9FLAO</name>
<evidence type="ECO:0000313" key="1">
    <source>
        <dbReference type="EMBL" id="BAO54161.1"/>
    </source>
</evidence>
<dbReference type="OrthoDB" id="1144044at2"/>
<gene>
    <name evidence="1" type="ORF">NMS_0152</name>
</gene>
<dbReference type="AlphaFoldDB" id="W8VZ90"/>
<dbReference type="RefSeq" id="WP_041494904.1">
    <property type="nucleotide sequence ID" value="NZ_AP014548.1"/>
</dbReference>
<evidence type="ECO:0000313" key="2">
    <source>
        <dbReference type="Proteomes" id="UP000031760"/>
    </source>
</evidence>
<sequence>MLKYILLFAVLLSGFTTQEPQGIKINVVTGHKKITYTAENITDEPLDLFFKVDSEGFRRRADRPVIVKIPARSKKNLVTLIPLKDADTTHTYIAIVTKPENNIAIRKTDTLDREIRRVDPDSIGGR</sequence>
<keyword evidence="2" id="KW-1185">Reference proteome</keyword>